<keyword evidence="1" id="KW-0812">Transmembrane</keyword>
<keyword evidence="1" id="KW-0472">Membrane</keyword>
<evidence type="ECO:0000256" key="1">
    <source>
        <dbReference type="SAM" id="Phobius"/>
    </source>
</evidence>
<feature type="transmembrane region" description="Helical" evidence="1">
    <location>
        <begin position="35"/>
        <end position="55"/>
    </location>
</feature>
<sequence length="88" mass="10097">MEKILIVSFLITFIFCVMKFLEAKYLDKEWKPLKYFVRDAIIVFVSTAVGAFIFFQNNNAISELFNVVTEAKTLNTANTQIFTDAPGF</sequence>
<organism evidence="2">
    <name type="scientific">viral metagenome</name>
    <dbReference type="NCBI Taxonomy" id="1070528"/>
    <lineage>
        <taxon>unclassified sequences</taxon>
        <taxon>metagenomes</taxon>
        <taxon>organismal metagenomes</taxon>
    </lineage>
</organism>
<proteinExistence type="predicted"/>
<protein>
    <submittedName>
        <fullName evidence="2">Uncharacterized protein</fullName>
    </submittedName>
</protein>
<keyword evidence="1" id="KW-1133">Transmembrane helix</keyword>
<evidence type="ECO:0000313" key="2">
    <source>
        <dbReference type="EMBL" id="QHT31882.1"/>
    </source>
</evidence>
<dbReference type="AlphaFoldDB" id="A0A6C0ET24"/>
<reference evidence="2" key="1">
    <citation type="journal article" date="2020" name="Nature">
        <title>Giant virus diversity and host interactions through global metagenomics.</title>
        <authorList>
            <person name="Schulz F."/>
            <person name="Roux S."/>
            <person name="Paez-Espino D."/>
            <person name="Jungbluth S."/>
            <person name="Walsh D.A."/>
            <person name="Denef V.J."/>
            <person name="McMahon K.D."/>
            <person name="Konstantinidis K.T."/>
            <person name="Eloe-Fadrosh E.A."/>
            <person name="Kyrpides N.C."/>
            <person name="Woyke T."/>
        </authorList>
    </citation>
    <scope>NUCLEOTIDE SEQUENCE</scope>
    <source>
        <strain evidence="2">GVMAG-M-3300009155-48</strain>
    </source>
</reference>
<dbReference type="EMBL" id="MN738926">
    <property type="protein sequence ID" value="QHT31882.1"/>
    <property type="molecule type" value="Genomic_DNA"/>
</dbReference>
<name>A0A6C0ET24_9ZZZZ</name>
<accession>A0A6C0ET24</accession>
<feature type="transmembrane region" description="Helical" evidence="1">
    <location>
        <begin position="6"/>
        <end position="23"/>
    </location>
</feature>